<keyword evidence="3" id="KW-1185">Reference proteome</keyword>
<comment type="caution">
    <text evidence="2">The sequence shown here is derived from an EMBL/GenBank/DDBJ whole genome shotgun (WGS) entry which is preliminary data.</text>
</comment>
<gene>
    <name evidence="2" type="ORF">CYMTET_51293</name>
</gene>
<dbReference type="AlphaFoldDB" id="A0AAE0BMJ7"/>
<organism evidence="2 3">
    <name type="scientific">Cymbomonas tetramitiformis</name>
    <dbReference type="NCBI Taxonomy" id="36881"/>
    <lineage>
        <taxon>Eukaryota</taxon>
        <taxon>Viridiplantae</taxon>
        <taxon>Chlorophyta</taxon>
        <taxon>Pyramimonadophyceae</taxon>
        <taxon>Pyramimonadales</taxon>
        <taxon>Pyramimonadaceae</taxon>
        <taxon>Cymbomonas</taxon>
    </lineage>
</organism>
<evidence type="ECO:0000313" key="2">
    <source>
        <dbReference type="EMBL" id="KAK3238724.1"/>
    </source>
</evidence>
<reference evidence="2 3" key="1">
    <citation type="journal article" date="2015" name="Genome Biol. Evol.">
        <title>Comparative Genomics of a Bacterivorous Green Alga Reveals Evolutionary Causalities and Consequences of Phago-Mixotrophic Mode of Nutrition.</title>
        <authorList>
            <person name="Burns J.A."/>
            <person name="Paasch A."/>
            <person name="Narechania A."/>
            <person name="Kim E."/>
        </authorList>
    </citation>
    <scope>NUCLEOTIDE SEQUENCE [LARGE SCALE GENOMIC DNA]</scope>
    <source>
        <strain evidence="2 3">PLY_AMNH</strain>
    </source>
</reference>
<dbReference type="EMBL" id="LGRX02034127">
    <property type="protein sequence ID" value="KAK3238724.1"/>
    <property type="molecule type" value="Genomic_DNA"/>
</dbReference>
<sequence>MQPHPPHCGRSGANQEVARVGGGGGRPPTSLEARAQQDMVARPEGNLASVLGEEDLPPDVQKLLLSRQLDKEQQAHTPESSSAPTYHVYIGKKFECQAMAGHASRSARGAAVVDDELVRLRELLMTTSQSLEENSTTVRKKIEAILECVTTPKHRVLGL</sequence>
<accession>A0AAE0BMJ7</accession>
<evidence type="ECO:0000256" key="1">
    <source>
        <dbReference type="SAM" id="MobiDB-lite"/>
    </source>
</evidence>
<name>A0AAE0BMJ7_9CHLO</name>
<proteinExistence type="predicted"/>
<evidence type="ECO:0000313" key="3">
    <source>
        <dbReference type="Proteomes" id="UP001190700"/>
    </source>
</evidence>
<feature type="region of interest" description="Disordered" evidence="1">
    <location>
        <begin position="1"/>
        <end position="44"/>
    </location>
</feature>
<protein>
    <submittedName>
        <fullName evidence="2">Uncharacterized protein</fullName>
    </submittedName>
</protein>
<dbReference type="Proteomes" id="UP001190700">
    <property type="component" value="Unassembled WGS sequence"/>
</dbReference>